<dbReference type="OrthoDB" id="10255128at2759"/>
<accession>A0A8H4WZU8</accession>
<dbReference type="SUPFAM" id="SSF56784">
    <property type="entry name" value="HAD-like"/>
    <property type="match status" value="1"/>
</dbReference>
<dbReference type="InterPro" id="IPR050849">
    <property type="entry name" value="HAD-like_hydrolase_phosphatase"/>
</dbReference>
<dbReference type="PANTHER" id="PTHR28181:SF1">
    <property type="entry name" value="COLD TOLERANCE PROTEIN 1"/>
    <property type="match status" value="1"/>
</dbReference>
<evidence type="ECO:0000313" key="3">
    <source>
        <dbReference type="Proteomes" id="UP000604273"/>
    </source>
</evidence>
<feature type="compositionally biased region" description="Acidic residues" evidence="1">
    <location>
        <begin position="407"/>
        <end position="416"/>
    </location>
</feature>
<dbReference type="Proteomes" id="UP000604273">
    <property type="component" value="Unassembled WGS sequence"/>
</dbReference>
<evidence type="ECO:0000313" key="2">
    <source>
        <dbReference type="EMBL" id="KAF4955834.1"/>
    </source>
</evidence>
<gene>
    <name evidence="2" type="ORF">FGADI_4229</name>
</gene>
<feature type="region of interest" description="Disordered" evidence="1">
    <location>
        <begin position="363"/>
        <end position="434"/>
    </location>
</feature>
<dbReference type="Gene3D" id="3.40.50.1000">
    <property type="entry name" value="HAD superfamily/HAD-like"/>
    <property type="match status" value="1"/>
</dbReference>
<organism evidence="2 3">
    <name type="scientific">Fusarium gaditjirri</name>
    <dbReference type="NCBI Taxonomy" id="282569"/>
    <lineage>
        <taxon>Eukaryota</taxon>
        <taxon>Fungi</taxon>
        <taxon>Dikarya</taxon>
        <taxon>Ascomycota</taxon>
        <taxon>Pezizomycotina</taxon>
        <taxon>Sordariomycetes</taxon>
        <taxon>Hypocreomycetidae</taxon>
        <taxon>Hypocreales</taxon>
        <taxon>Nectriaceae</taxon>
        <taxon>Fusarium</taxon>
        <taxon>Fusarium nisikadoi species complex</taxon>
    </lineage>
</organism>
<dbReference type="EMBL" id="JABFAI010000093">
    <property type="protein sequence ID" value="KAF4955834.1"/>
    <property type="molecule type" value="Genomic_DNA"/>
</dbReference>
<proteinExistence type="predicted"/>
<name>A0A8H4WZU8_9HYPO</name>
<comment type="caution">
    <text evidence="2">The sequence shown here is derived from an EMBL/GenBank/DDBJ whole genome shotgun (WGS) entry which is preliminary data.</text>
</comment>
<dbReference type="InterPro" id="IPR023214">
    <property type="entry name" value="HAD_sf"/>
</dbReference>
<reference evidence="2" key="1">
    <citation type="journal article" date="2020" name="BMC Genomics">
        <title>Correction to: Identification and distribution of gene clusters required for synthesis of sphingolipid metabolism inhibitors in diverse species of the filamentous fungus Fusarium.</title>
        <authorList>
            <person name="Kim H.S."/>
            <person name="Lohmar J.M."/>
            <person name="Busman M."/>
            <person name="Brown D.W."/>
            <person name="Naumann T.A."/>
            <person name="Divon H.H."/>
            <person name="Lysoe E."/>
            <person name="Uhlig S."/>
            <person name="Proctor R.H."/>
        </authorList>
    </citation>
    <scope>NUCLEOTIDE SEQUENCE</scope>
    <source>
        <strain evidence="2">NRRL 45417</strain>
    </source>
</reference>
<dbReference type="CDD" id="cd01427">
    <property type="entry name" value="HAD_like"/>
    <property type="match status" value="1"/>
</dbReference>
<feature type="compositionally biased region" description="Basic and acidic residues" evidence="1">
    <location>
        <begin position="363"/>
        <end position="391"/>
    </location>
</feature>
<reference evidence="2" key="2">
    <citation type="submission" date="2020-05" db="EMBL/GenBank/DDBJ databases">
        <authorList>
            <person name="Kim H.-S."/>
            <person name="Proctor R.H."/>
            <person name="Brown D.W."/>
        </authorList>
    </citation>
    <scope>NUCLEOTIDE SEQUENCE</scope>
    <source>
        <strain evidence="2">NRRL 45417</strain>
    </source>
</reference>
<feature type="compositionally biased region" description="Low complexity" evidence="1">
    <location>
        <begin position="417"/>
        <end position="428"/>
    </location>
</feature>
<keyword evidence="3" id="KW-1185">Reference proteome</keyword>
<dbReference type="Pfam" id="PF12710">
    <property type="entry name" value="HAD"/>
    <property type="match status" value="1"/>
</dbReference>
<sequence>MHLVFDFDGTITQEDSIGELARSALEIQRNKYGHDLQTSWDQVVQSYVADYRHYKDNHPSPEVTRTSVDHEIEFLSGMKDVEETSLRRIADSRIFAGLDAETLSQAGADAVKAGRIKIRDGFTDLINLARQRGWNVSVISVNWSRAFLRGALLPHKLEVIANEPASDGTIKGPDFFEGRMTNACEKKKALKHIINEKDGKVVYFGDSTTDMQCLLTGGVVISDNEESSLLKTLRRVGIEAPHVGEERNGKISWARNFREIWDPPPPPPSKLLPKKISSMCVYGRVVFKCAHERWGICVKRCQTAKDFRDGKLDHDCVMKKPHVPTSRRIRTDCNKCTTMDAKLDRAKKRIDDVKQKLKRIEERKTRETDTEEKKVDNRQKVERKDENRDSNETTSWSFGTGLGSITEESEDEDEPASDGSSQGSSQVSDTERSV</sequence>
<dbReference type="InterPro" id="IPR036412">
    <property type="entry name" value="HAD-like_sf"/>
</dbReference>
<dbReference type="PANTHER" id="PTHR28181">
    <property type="entry name" value="UPF0655 PROTEIN YCR015C"/>
    <property type="match status" value="1"/>
</dbReference>
<protein>
    <submittedName>
        <fullName evidence="2">Uncharacterized protein</fullName>
    </submittedName>
</protein>
<evidence type="ECO:0000256" key="1">
    <source>
        <dbReference type="SAM" id="MobiDB-lite"/>
    </source>
</evidence>
<dbReference type="AlphaFoldDB" id="A0A8H4WZU8"/>